<dbReference type="PANTHER" id="PTHR30506:SF3">
    <property type="entry name" value="UPF0126 INNER MEMBRANE PROTEIN YADS-RELATED"/>
    <property type="match status" value="1"/>
</dbReference>
<evidence type="ECO:0000313" key="9">
    <source>
        <dbReference type="EMBL" id="HCL01786.1"/>
    </source>
</evidence>
<evidence type="ECO:0000256" key="1">
    <source>
        <dbReference type="ARBA" id="ARBA00004651"/>
    </source>
</evidence>
<keyword evidence="3" id="KW-1003">Cell membrane</keyword>
<evidence type="ECO:0000256" key="6">
    <source>
        <dbReference type="ARBA" id="ARBA00023136"/>
    </source>
</evidence>
<keyword evidence="4 7" id="KW-0812">Transmembrane</keyword>
<protein>
    <recommendedName>
        <fullName evidence="8">Glycine transporter domain-containing protein</fullName>
    </recommendedName>
</protein>
<keyword evidence="6 7" id="KW-0472">Membrane</keyword>
<name>A0A3D2X479_9FIRM</name>
<dbReference type="PANTHER" id="PTHR30506">
    <property type="entry name" value="INNER MEMBRANE PROTEIN"/>
    <property type="match status" value="1"/>
</dbReference>
<feature type="transmembrane region" description="Helical" evidence="7">
    <location>
        <begin position="127"/>
        <end position="148"/>
    </location>
</feature>
<evidence type="ECO:0000256" key="3">
    <source>
        <dbReference type="ARBA" id="ARBA00022475"/>
    </source>
</evidence>
<sequence length="213" mass="22833">MTNFVFIIEIIGTIAFAISGAIVAIKKNMDIFGVLVLGVTTAVGGGMIRDILLGVLPPTMFRNSIYVIVAVITTLLVFLVMFFLQGKINCYSKRVDRFINVFDSVGLGVFVVAGVNTAGNNGFGELAFLSIFVGVVTGIGGGILRDILAGRIPVVLHKQVYAVAAIVGASVYYYTCDWIGTNAAMIVGLLLTITLRMLATYLEWSLPKIDDKV</sequence>
<dbReference type="AlphaFoldDB" id="A0A3D2X479"/>
<reference evidence="9 10" key="1">
    <citation type="journal article" date="2018" name="Nat. Biotechnol.">
        <title>A standardized bacterial taxonomy based on genome phylogeny substantially revises the tree of life.</title>
        <authorList>
            <person name="Parks D.H."/>
            <person name="Chuvochina M."/>
            <person name="Waite D.W."/>
            <person name="Rinke C."/>
            <person name="Skarshewski A."/>
            <person name="Chaumeil P.A."/>
            <person name="Hugenholtz P."/>
        </authorList>
    </citation>
    <scope>NUCLEOTIDE SEQUENCE [LARGE SCALE GENOMIC DNA]</scope>
    <source>
        <strain evidence="9">UBA11728</strain>
    </source>
</reference>
<gene>
    <name evidence="9" type="ORF">DHW61_05115</name>
</gene>
<feature type="transmembrane region" description="Helical" evidence="7">
    <location>
        <begin position="181"/>
        <end position="202"/>
    </location>
</feature>
<evidence type="ECO:0000256" key="2">
    <source>
        <dbReference type="ARBA" id="ARBA00008193"/>
    </source>
</evidence>
<evidence type="ECO:0000256" key="4">
    <source>
        <dbReference type="ARBA" id="ARBA00022692"/>
    </source>
</evidence>
<feature type="domain" description="Glycine transporter" evidence="8">
    <location>
        <begin position="7"/>
        <end position="80"/>
    </location>
</feature>
<evidence type="ECO:0000256" key="7">
    <source>
        <dbReference type="SAM" id="Phobius"/>
    </source>
</evidence>
<comment type="similarity">
    <text evidence="2">Belongs to the UPF0126 family.</text>
</comment>
<dbReference type="Proteomes" id="UP000262969">
    <property type="component" value="Unassembled WGS sequence"/>
</dbReference>
<feature type="transmembrane region" description="Helical" evidence="7">
    <location>
        <begin position="6"/>
        <end position="25"/>
    </location>
</feature>
<feature type="transmembrane region" description="Helical" evidence="7">
    <location>
        <begin position="98"/>
        <end position="115"/>
    </location>
</feature>
<dbReference type="InterPro" id="IPR005115">
    <property type="entry name" value="Gly_transporter"/>
</dbReference>
<keyword evidence="5 7" id="KW-1133">Transmembrane helix</keyword>
<feature type="transmembrane region" description="Helical" evidence="7">
    <location>
        <begin position="32"/>
        <end position="52"/>
    </location>
</feature>
<evidence type="ECO:0000256" key="5">
    <source>
        <dbReference type="ARBA" id="ARBA00022989"/>
    </source>
</evidence>
<dbReference type="EMBL" id="DPVV01000177">
    <property type="protein sequence ID" value="HCL01786.1"/>
    <property type="molecule type" value="Genomic_DNA"/>
</dbReference>
<dbReference type="GO" id="GO:0005886">
    <property type="term" value="C:plasma membrane"/>
    <property type="evidence" value="ECO:0007669"/>
    <property type="project" value="UniProtKB-SubCell"/>
</dbReference>
<comment type="subcellular location">
    <subcellularLocation>
        <location evidence="1">Cell membrane</location>
        <topology evidence="1">Multi-pass membrane protein</topology>
    </subcellularLocation>
</comment>
<feature type="transmembrane region" description="Helical" evidence="7">
    <location>
        <begin position="64"/>
        <end position="86"/>
    </location>
</feature>
<accession>A0A3D2X479</accession>
<evidence type="ECO:0000259" key="8">
    <source>
        <dbReference type="Pfam" id="PF03458"/>
    </source>
</evidence>
<feature type="domain" description="Glycine transporter" evidence="8">
    <location>
        <begin position="101"/>
        <end position="174"/>
    </location>
</feature>
<organism evidence="9 10">
    <name type="scientific">Lachnoclostridium phytofermentans</name>
    <dbReference type="NCBI Taxonomy" id="66219"/>
    <lineage>
        <taxon>Bacteria</taxon>
        <taxon>Bacillati</taxon>
        <taxon>Bacillota</taxon>
        <taxon>Clostridia</taxon>
        <taxon>Lachnospirales</taxon>
        <taxon>Lachnospiraceae</taxon>
    </lineage>
</organism>
<evidence type="ECO:0000313" key="10">
    <source>
        <dbReference type="Proteomes" id="UP000262969"/>
    </source>
</evidence>
<dbReference type="Pfam" id="PF03458">
    <property type="entry name" value="Gly_transporter"/>
    <property type="match status" value="2"/>
</dbReference>
<proteinExistence type="inferred from homology"/>
<comment type="caution">
    <text evidence="9">The sequence shown here is derived from an EMBL/GenBank/DDBJ whole genome shotgun (WGS) entry which is preliminary data.</text>
</comment>